<reference evidence="2" key="2">
    <citation type="submission" date="2022-10" db="EMBL/GenBank/DDBJ databases">
        <authorList>
            <consortium name="ENA_rothamsted_submissions"/>
            <consortium name="culmorum"/>
            <person name="King R."/>
        </authorList>
    </citation>
    <scope>NUCLEOTIDE SEQUENCE</scope>
</reference>
<evidence type="ECO:0000256" key="1">
    <source>
        <dbReference type="SAM" id="MobiDB-lite"/>
    </source>
</evidence>
<proteinExistence type="predicted"/>
<reference evidence="2" key="1">
    <citation type="submission" date="2021-12" db="EMBL/GenBank/DDBJ databases">
        <authorList>
            <person name="King R."/>
        </authorList>
    </citation>
    <scope>NUCLEOTIDE SEQUENCE</scope>
</reference>
<dbReference type="PANTHER" id="PTHR10773:SF19">
    <property type="match status" value="1"/>
</dbReference>
<accession>A0A9N9QZD8</accession>
<feature type="compositionally biased region" description="Acidic residues" evidence="1">
    <location>
        <begin position="119"/>
        <end position="131"/>
    </location>
</feature>
<organism evidence="2 3">
    <name type="scientific">Diatraea saccharalis</name>
    <name type="common">sugarcane borer</name>
    <dbReference type="NCBI Taxonomy" id="40085"/>
    <lineage>
        <taxon>Eukaryota</taxon>
        <taxon>Metazoa</taxon>
        <taxon>Ecdysozoa</taxon>
        <taxon>Arthropoda</taxon>
        <taxon>Hexapoda</taxon>
        <taxon>Insecta</taxon>
        <taxon>Pterygota</taxon>
        <taxon>Neoptera</taxon>
        <taxon>Endopterygota</taxon>
        <taxon>Lepidoptera</taxon>
        <taxon>Glossata</taxon>
        <taxon>Ditrysia</taxon>
        <taxon>Pyraloidea</taxon>
        <taxon>Crambidae</taxon>
        <taxon>Crambinae</taxon>
        <taxon>Diatraea</taxon>
    </lineage>
</organism>
<evidence type="ECO:0000313" key="2">
    <source>
        <dbReference type="EMBL" id="CAG9786451.1"/>
    </source>
</evidence>
<evidence type="ECO:0000313" key="3">
    <source>
        <dbReference type="Proteomes" id="UP001153714"/>
    </source>
</evidence>
<feature type="region of interest" description="Disordered" evidence="1">
    <location>
        <begin position="36"/>
        <end position="63"/>
    </location>
</feature>
<keyword evidence="3" id="KW-1185">Reference proteome</keyword>
<dbReference type="OrthoDB" id="7367179at2759"/>
<gene>
    <name evidence="2" type="ORF">DIATSA_LOCUS4401</name>
</gene>
<sequence length="580" mass="67280">MQKQGRGANLLKRALQLSSIPHFQQSSQVLNETSIHTTPNLDTQGSVASDFSNNHGNVGDGEPVSPSISQYLLIHDTDECILNEKTGEIQYSNLVLSERSNNTIPDSEKIQEIIESDVCDDDDDDAYEPDGNESSTEGSENLNANKRRGIKRTRYRSKQQKRRMLGKSYNGLKKIDGHWIQSNFRRARQMKDACNCKSAKLKCRKFSDEARKNIHENFWQNLNWEQRTVYVASLVVQIEPTTRRQNIECWRRNFTLKYHLRHNGDRLPVCKKMFLNTLDLGEKCARSWCTRSQNGIPTPSTSRSTLNNAQVDRDTHIQSFLRNLAKMESHYCRANSTKIFLEPNWDSLTDLHYNYKLIAEKDNIKPYSWTHFSQELKKQNITLFQNRKDQCDTCFAFHESRLDKDKYELHLLRKNMGRNNKAADKRLAEMDTSLKVFCVDVQAILLAPKLNVSLAYYKMKLKIHNFTSFDLTTHKGRCYLWDEVNGGLEADVFASLYVDLIKTEFERSDRNLTKIILWSDGCGYQNRNQVVSNAILDCAVKLGIIIEQKYLEHGHTFMEVDSEHSVIDRKIRKKNIFFTC</sequence>
<protein>
    <submittedName>
        <fullName evidence="2">Uncharacterized protein</fullName>
    </submittedName>
</protein>
<dbReference type="PANTHER" id="PTHR10773">
    <property type="entry name" value="DNA-DIRECTED RNA POLYMERASES I, II, AND III SUBUNIT RPABC2"/>
    <property type="match status" value="1"/>
</dbReference>
<feature type="region of interest" description="Disordered" evidence="1">
    <location>
        <begin position="119"/>
        <end position="160"/>
    </location>
</feature>
<feature type="compositionally biased region" description="Basic residues" evidence="1">
    <location>
        <begin position="145"/>
        <end position="160"/>
    </location>
</feature>
<name>A0A9N9QZD8_9NEOP</name>
<dbReference type="EMBL" id="OU893346">
    <property type="protein sequence ID" value="CAG9786451.1"/>
    <property type="molecule type" value="Genomic_DNA"/>
</dbReference>
<dbReference type="AlphaFoldDB" id="A0A9N9QZD8"/>
<dbReference type="Proteomes" id="UP001153714">
    <property type="component" value="Chromosome 15"/>
</dbReference>
<feature type="compositionally biased region" description="Polar residues" evidence="1">
    <location>
        <begin position="132"/>
        <end position="144"/>
    </location>
</feature>
<feature type="compositionally biased region" description="Polar residues" evidence="1">
    <location>
        <begin position="36"/>
        <end position="56"/>
    </location>
</feature>